<evidence type="ECO:0000313" key="3">
    <source>
        <dbReference type="EMBL" id="AUX29524.1"/>
    </source>
</evidence>
<keyword evidence="2" id="KW-1133">Transmembrane helix</keyword>
<feature type="compositionally biased region" description="Basic and acidic residues" evidence="1">
    <location>
        <begin position="115"/>
        <end position="124"/>
    </location>
</feature>
<dbReference type="AlphaFoldDB" id="A0A4P2QHX1"/>
<name>A0A4P2QHX1_SORCE</name>
<evidence type="ECO:0000256" key="2">
    <source>
        <dbReference type="SAM" id="Phobius"/>
    </source>
</evidence>
<evidence type="ECO:0000313" key="4">
    <source>
        <dbReference type="Proteomes" id="UP000295497"/>
    </source>
</evidence>
<feature type="transmembrane region" description="Helical" evidence="2">
    <location>
        <begin position="49"/>
        <end position="70"/>
    </location>
</feature>
<dbReference type="RefSeq" id="WP_165373838.1">
    <property type="nucleotide sequence ID" value="NZ_CP012672.1"/>
</dbReference>
<dbReference type="Proteomes" id="UP000295497">
    <property type="component" value="Chromosome"/>
</dbReference>
<organism evidence="3 4">
    <name type="scientific">Sorangium cellulosum</name>
    <name type="common">Polyangium cellulosum</name>
    <dbReference type="NCBI Taxonomy" id="56"/>
    <lineage>
        <taxon>Bacteria</taxon>
        <taxon>Pseudomonadati</taxon>
        <taxon>Myxococcota</taxon>
        <taxon>Polyangia</taxon>
        <taxon>Polyangiales</taxon>
        <taxon>Polyangiaceae</taxon>
        <taxon>Sorangium</taxon>
    </lineage>
</organism>
<gene>
    <name evidence="3" type="ORF">SOCE836_016140</name>
</gene>
<evidence type="ECO:0000256" key="1">
    <source>
        <dbReference type="SAM" id="MobiDB-lite"/>
    </source>
</evidence>
<keyword evidence="2" id="KW-0472">Membrane</keyword>
<accession>A0A4P2QHX1</accession>
<feature type="region of interest" description="Disordered" evidence="1">
    <location>
        <begin position="1"/>
        <end position="44"/>
    </location>
</feature>
<proteinExistence type="predicted"/>
<protein>
    <submittedName>
        <fullName evidence="3">Uncharacterized protein</fullName>
    </submittedName>
</protein>
<sequence>MDDSPAGQGASPGSRDVRAAHAGTRLAARAEPPPGAAPAPPRARRLDRLTGLALFAATAVAALPTAPLVLRAIVDDRSPVQGAGRFAHLLEGRSPAAGRAQARARFPFDDDPGADEPRSPHDDGPAFDEEDDPAAPARLQAGIASRSVTLLDEPRADGARIGAVAAGELVMVVRESGAWALVMKHDGGNMVMGWARRSEIAIR</sequence>
<feature type="region of interest" description="Disordered" evidence="1">
    <location>
        <begin position="106"/>
        <end position="133"/>
    </location>
</feature>
<dbReference type="EMBL" id="CP012672">
    <property type="protein sequence ID" value="AUX29524.1"/>
    <property type="molecule type" value="Genomic_DNA"/>
</dbReference>
<keyword evidence="2" id="KW-0812">Transmembrane</keyword>
<feature type="compositionally biased region" description="Pro residues" evidence="1">
    <location>
        <begin position="31"/>
        <end position="41"/>
    </location>
</feature>
<feature type="compositionally biased region" description="Low complexity" evidence="1">
    <location>
        <begin position="20"/>
        <end position="30"/>
    </location>
</feature>
<reference evidence="3 4" key="1">
    <citation type="submission" date="2015-09" db="EMBL/GenBank/DDBJ databases">
        <title>Sorangium comparison.</title>
        <authorList>
            <person name="Zaburannyi N."/>
            <person name="Bunk B."/>
            <person name="Overmann J."/>
            <person name="Mueller R."/>
        </authorList>
    </citation>
    <scope>NUCLEOTIDE SEQUENCE [LARGE SCALE GENOMIC DNA]</scope>
    <source>
        <strain evidence="3 4">So ce836</strain>
    </source>
</reference>